<dbReference type="Proteomes" id="UP000433883">
    <property type="component" value="Unassembled WGS sequence"/>
</dbReference>
<feature type="compositionally biased region" description="Polar residues" evidence="1">
    <location>
        <begin position="165"/>
        <end position="182"/>
    </location>
</feature>
<protein>
    <submittedName>
        <fullName evidence="2">Uncharacterized protein</fullName>
    </submittedName>
</protein>
<gene>
    <name evidence="2" type="ORF">BLS_009984</name>
</gene>
<feature type="region of interest" description="Disordered" evidence="1">
    <location>
        <begin position="165"/>
        <end position="217"/>
    </location>
</feature>
<sequence length="515" mass="58283">MSKSKMPAPKNVESSTIPAKILGNFSGYQPHLKPELVKDTNELEDQLSVLLWHSQDEKGGDFEPERHELRESVVQVSKFWTHFAYKHQKSVITDAVSINGMELFIPKLLDLVKRLFPAFPGGKAGPSWGMDDLYVVTRKDEEDEPKREDVYSPDQITELTVTNNHNNIYTHDPTMSNSNISGVPNLPGPSGAQSAPGASTLPPPGPLDSTYPHGNPPRFFRDNSETILEYDNRFPEETSKTRSRRFSPELNLAATELFREIRTIQNRIKDQGDTIFSPIDQLLPRVEMAIGRLYKLFHNCDTIEFEDENIKKTIEVIIPKLLQHAKTVAKNIPKPKPWTAYDMMHHSLGHLCDQVRDAERDSAKWEDVKKTLLEAMHPDTHDLAISFIRPYDELGLINRRIQLEGQRAALAESEAGLIMHVRNLENSHGRNASIPAVVGQLAQQLEAHPTIAAPMTEIRDFYQKYLKGTASEEEIKVYYEGHPFGYMDEADMKWCLEVLSGVLSEKATLPAEKAE</sequence>
<organism evidence="2 3">
    <name type="scientific">Venturia inaequalis</name>
    <name type="common">Apple scab fungus</name>
    <dbReference type="NCBI Taxonomy" id="5025"/>
    <lineage>
        <taxon>Eukaryota</taxon>
        <taxon>Fungi</taxon>
        <taxon>Dikarya</taxon>
        <taxon>Ascomycota</taxon>
        <taxon>Pezizomycotina</taxon>
        <taxon>Dothideomycetes</taxon>
        <taxon>Pleosporomycetidae</taxon>
        <taxon>Venturiales</taxon>
        <taxon>Venturiaceae</taxon>
        <taxon>Venturia</taxon>
    </lineage>
</organism>
<dbReference type="EMBL" id="WNWQ01000096">
    <property type="protein sequence ID" value="KAE9979249.1"/>
    <property type="molecule type" value="Genomic_DNA"/>
</dbReference>
<name>A0A8H3V2N4_VENIN</name>
<proteinExistence type="predicted"/>
<comment type="caution">
    <text evidence="2">The sequence shown here is derived from an EMBL/GenBank/DDBJ whole genome shotgun (WGS) entry which is preliminary data.</text>
</comment>
<evidence type="ECO:0000313" key="3">
    <source>
        <dbReference type="Proteomes" id="UP000433883"/>
    </source>
</evidence>
<accession>A0A8H3V2N4</accession>
<dbReference type="AlphaFoldDB" id="A0A8H3V2N4"/>
<reference evidence="2 3" key="1">
    <citation type="submission" date="2019-11" db="EMBL/GenBank/DDBJ databases">
        <title>Venturia inaequalis Genome Resource.</title>
        <authorList>
            <person name="Lichtner F.J."/>
        </authorList>
    </citation>
    <scope>NUCLEOTIDE SEQUENCE [LARGE SCALE GENOMIC DNA]</scope>
    <source>
        <strain evidence="2">Bline_iso_100314</strain>
    </source>
</reference>
<evidence type="ECO:0000256" key="1">
    <source>
        <dbReference type="SAM" id="MobiDB-lite"/>
    </source>
</evidence>
<evidence type="ECO:0000313" key="2">
    <source>
        <dbReference type="EMBL" id="KAE9979249.1"/>
    </source>
</evidence>